<feature type="domain" description="Flavoprotein" evidence="1">
    <location>
        <begin position="1"/>
        <end position="135"/>
    </location>
</feature>
<dbReference type="SUPFAM" id="SSF52507">
    <property type="entry name" value="Homo-oligomeric flavin-containing Cys decarboxylases, HFCD"/>
    <property type="match status" value="1"/>
</dbReference>
<dbReference type="Proteomes" id="UP000181901">
    <property type="component" value="Unassembled WGS sequence"/>
</dbReference>
<dbReference type="InterPro" id="IPR003382">
    <property type="entry name" value="Flavoprotein"/>
</dbReference>
<dbReference type="AlphaFoldDB" id="A0A1J5NEA3"/>
<dbReference type="PANTHER" id="PTHR14359:SF19">
    <property type="entry name" value="FLAVOPROTEIN"/>
    <property type="match status" value="1"/>
</dbReference>
<dbReference type="GO" id="GO:0071513">
    <property type="term" value="C:phosphopantothenoylcysteine decarboxylase complex"/>
    <property type="evidence" value="ECO:0007669"/>
    <property type="project" value="TreeGrafter"/>
</dbReference>
<comment type="caution">
    <text evidence="2">The sequence shown here is derived from an EMBL/GenBank/DDBJ whole genome shotgun (WGS) entry which is preliminary data.</text>
</comment>
<gene>
    <name evidence="2" type="ORF">BerOc1_00905</name>
</gene>
<dbReference type="OrthoDB" id="9802554at2"/>
<keyword evidence="3" id="KW-1185">Reference proteome</keyword>
<accession>A0A1J5NEA3</accession>
<evidence type="ECO:0000313" key="2">
    <source>
        <dbReference type="EMBL" id="OIQ51543.1"/>
    </source>
</evidence>
<proteinExistence type="predicted"/>
<dbReference type="GO" id="GO:0010181">
    <property type="term" value="F:FMN binding"/>
    <property type="evidence" value="ECO:0007669"/>
    <property type="project" value="TreeGrafter"/>
</dbReference>
<sequence length="187" mass="19965">MKIVWGITGAGDLMPELFDIMEDVARQPGADVTVILSKAAGTVLKWYKLSDRLDAFARRVHVEKDANTPFLAGPMQVGKYDFFLVAPLTANSAAKIAHGIADTLITNCVAQISKGETPTYLLPVDQKPGSATTTLPDGTSFTLKVRDIDVANVDRIRAIDGLHVLDGLDALKRLLADKLGRAPGGAP</sequence>
<dbReference type="EMBL" id="LKAQ01000002">
    <property type="protein sequence ID" value="OIQ51543.1"/>
    <property type="molecule type" value="Genomic_DNA"/>
</dbReference>
<protein>
    <submittedName>
        <fullName evidence="2">Bifunctional phosphopantothenoylcysteine decarboxylase/phosphopantothenate synthase</fullName>
    </submittedName>
</protein>
<dbReference type="RefSeq" id="WP_071544541.1">
    <property type="nucleotide sequence ID" value="NZ_LKAQ01000002.1"/>
</dbReference>
<reference evidence="2 3" key="1">
    <citation type="submission" date="2015-09" db="EMBL/GenBank/DDBJ databases">
        <title>Genome of Desulfovibrio dechloracetivorans BerOc1, a mercury methylating strain isolated from highly hydrocarbons and metals contaminated coastal sediments.</title>
        <authorList>
            <person name="Goni Urriza M."/>
            <person name="Gassie C."/>
            <person name="Bouchez O."/>
            <person name="Klopp C."/>
            <person name="Ranchou-Peyruse A."/>
            <person name="Remy G."/>
        </authorList>
    </citation>
    <scope>NUCLEOTIDE SEQUENCE [LARGE SCALE GENOMIC DNA]</scope>
    <source>
        <strain evidence="2 3">BerOc1</strain>
    </source>
</reference>
<evidence type="ECO:0000259" key="1">
    <source>
        <dbReference type="Pfam" id="PF02441"/>
    </source>
</evidence>
<dbReference type="Pfam" id="PF02441">
    <property type="entry name" value="Flavoprotein"/>
    <property type="match status" value="1"/>
</dbReference>
<name>A0A1J5NEA3_9BACT</name>
<evidence type="ECO:0000313" key="3">
    <source>
        <dbReference type="Proteomes" id="UP000181901"/>
    </source>
</evidence>
<dbReference type="GO" id="GO:0004633">
    <property type="term" value="F:phosphopantothenoylcysteine decarboxylase activity"/>
    <property type="evidence" value="ECO:0007669"/>
    <property type="project" value="TreeGrafter"/>
</dbReference>
<dbReference type="GO" id="GO:0015937">
    <property type="term" value="P:coenzyme A biosynthetic process"/>
    <property type="evidence" value="ECO:0007669"/>
    <property type="project" value="TreeGrafter"/>
</dbReference>
<dbReference type="NCBIfam" id="TIGR02699">
    <property type="entry name" value="archaeo_AfpA"/>
    <property type="match status" value="1"/>
</dbReference>
<dbReference type="InterPro" id="IPR036551">
    <property type="entry name" value="Flavin_trans-like"/>
</dbReference>
<dbReference type="InterPro" id="IPR014072">
    <property type="entry name" value="Archaeoflavo_AfpA"/>
</dbReference>
<dbReference type="Gene3D" id="3.40.50.1950">
    <property type="entry name" value="Flavin prenyltransferase-like"/>
    <property type="match status" value="1"/>
</dbReference>
<dbReference type="PANTHER" id="PTHR14359">
    <property type="entry name" value="HOMO-OLIGOMERIC FLAVIN CONTAINING CYS DECARBOXYLASE FAMILY"/>
    <property type="match status" value="1"/>
</dbReference>
<organism evidence="2 3">
    <name type="scientific">Pseudodesulfovibrio hydrargyri</name>
    <dbReference type="NCBI Taxonomy" id="2125990"/>
    <lineage>
        <taxon>Bacteria</taxon>
        <taxon>Pseudomonadati</taxon>
        <taxon>Thermodesulfobacteriota</taxon>
        <taxon>Desulfovibrionia</taxon>
        <taxon>Desulfovibrionales</taxon>
        <taxon>Desulfovibrionaceae</taxon>
    </lineage>
</organism>